<dbReference type="InterPro" id="IPR051055">
    <property type="entry name" value="PIF1_helicase"/>
</dbReference>
<dbReference type="CDD" id="cd18809">
    <property type="entry name" value="SF1_C_RecD"/>
    <property type="match status" value="1"/>
</dbReference>
<reference evidence="2" key="1">
    <citation type="submission" date="2017-05" db="UniProtKB">
        <authorList>
            <consortium name="EnsemblMetazoa"/>
        </authorList>
    </citation>
    <scope>IDENTIFICATION</scope>
</reference>
<dbReference type="eggNOG" id="KOG0987">
    <property type="taxonomic scope" value="Eukaryota"/>
</dbReference>
<feature type="compositionally biased region" description="Low complexity" evidence="1">
    <location>
        <begin position="262"/>
        <end position="295"/>
    </location>
</feature>
<name>A0A1X7TZZ2_AMPQE</name>
<protein>
    <submittedName>
        <fullName evidence="2">ATP-dependent DNA helicase</fullName>
    </submittedName>
</protein>
<feature type="region of interest" description="Disordered" evidence="1">
    <location>
        <begin position="209"/>
        <end position="295"/>
    </location>
</feature>
<dbReference type="SUPFAM" id="SSF52540">
    <property type="entry name" value="P-loop containing nucleoside triphosphate hydrolases"/>
    <property type="match status" value="1"/>
</dbReference>
<evidence type="ECO:0000313" key="2">
    <source>
        <dbReference type="EnsemblMetazoa" id="Aqu2.1.20999_001"/>
    </source>
</evidence>
<organism evidence="2">
    <name type="scientific">Amphimedon queenslandica</name>
    <name type="common">Sponge</name>
    <dbReference type="NCBI Taxonomy" id="400682"/>
    <lineage>
        <taxon>Eukaryota</taxon>
        <taxon>Metazoa</taxon>
        <taxon>Porifera</taxon>
        <taxon>Demospongiae</taxon>
        <taxon>Heteroscleromorpha</taxon>
        <taxon>Haplosclerida</taxon>
        <taxon>Niphatidae</taxon>
        <taxon>Amphimedon</taxon>
    </lineage>
</organism>
<dbReference type="InParanoid" id="A0A1X7TZZ2"/>
<dbReference type="InterPro" id="IPR027417">
    <property type="entry name" value="P-loop_NTPase"/>
</dbReference>
<sequence>MLRRYIDVTVGLVDDAIGTVMGIYATRISIKKQFPLILSYAITIHKCQVLSLDTAIMDLSTDVLGDGMAYVALSRVRTINGLHLLSLDALSVKSKKDDVIFTYEEPSNPDIVRRKQWDYVYHTGNEEFQRCCESKAATPGSSKATTPGLSKVTTHVGTKSLSSDLTFFFKTARFLAIFLHIWHKNLWNMINMMEFLLLHHQKLEMRASTTTFSRPASTTSTTSSWRPATSTTNGCWRPATSPPPPSLPPVAGGPPPIPPAAGGPATSTTSSTTSSWRPATSCTPSSSSCSSWRPWNGSSAMAEAKHYLAIVQSKSSNYYDNMEPVQLETGASSSVKAPLIKELQ</sequence>
<proteinExistence type="predicted"/>
<dbReference type="PANTHER" id="PTHR47642">
    <property type="entry name" value="ATP-DEPENDENT DNA HELICASE"/>
    <property type="match status" value="1"/>
</dbReference>
<feature type="compositionally biased region" description="Low complexity" evidence="1">
    <location>
        <begin position="209"/>
        <end position="232"/>
    </location>
</feature>
<evidence type="ECO:0000256" key="1">
    <source>
        <dbReference type="SAM" id="MobiDB-lite"/>
    </source>
</evidence>
<dbReference type="AlphaFoldDB" id="A0A1X7TZZ2"/>
<accession>A0A1X7TZZ2</accession>
<feature type="compositionally biased region" description="Pro residues" evidence="1">
    <location>
        <begin position="240"/>
        <end position="261"/>
    </location>
</feature>
<dbReference type="EnsemblMetazoa" id="Aqu2.1.20999_001">
    <property type="protein sequence ID" value="Aqu2.1.20999_001"/>
    <property type="gene ID" value="Aqu2.1.20999"/>
</dbReference>